<dbReference type="SUPFAM" id="SSF53335">
    <property type="entry name" value="S-adenosyl-L-methionine-dependent methyltransferases"/>
    <property type="match status" value="1"/>
</dbReference>
<keyword evidence="1 5" id="KW-0489">Methyltransferase</keyword>
<feature type="domain" description="Methyltransferase small" evidence="4">
    <location>
        <begin position="36"/>
        <end position="180"/>
    </location>
</feature>
<evidence type="ECO:0000256" key="2">
    <source>
        <dbReference type="ARBA" id="ARBA00022679"/>
    </source>
</evidence>
<dbReference type="EMBL" id="PJNB01000001">
    <property type="protein sequence ID" value="PKW18430.1"/>
    <property type="molecule type" value="Genomic_DNA"/>
</dbReference>
<evidence type="ECO:0000313" key="5">
    <source>
        <dbReference type="EMBL" id="PKW18430.1"/>
    </source>
</evidence>
<keyword evidence="2" id="KW-0808">Transferase</keyword>
<name>A0A2N3Y690_SACSN</name>
<protein>
    <submittedName>
        <fullName evidence="5">Methyltransferase family protein</fullName>
    </submittedName>
</protein>
<dbReference type="AlphaFoldDB" id="A0A2N3Y690"/>
<proteinExistence type="predicted"/>
<dbReference type="PANTHER" id="PTHR45875">
    <property type="entry name" value="METHYLTRANSFERASE N6AMT1"/>
    <property type="match status" value="1"/>
</dbReference>
<dbReference type="InterPro" id="IPR007848">
    <property type="entry name" value="Small_mtfrase_dom"/>
</dbReference>
<dbReference type="PANTHER" id="PTHR45875:SF1">
    <property type="entry name" value="METHYLTRANSFERASE N6AMT1"/>
    <property type="match status" value="1"/>
</dbReference>
<comment type="caution">
    <text evidence="5">The sequence shown here is derived from an EMBL/GenBank/DDBJ whole genome shotgun (WGS) entry which is preliminary data.</text>
</comment>
<dbReference type="InterPro" id="IPR029063">
    <property type="entry name" value="SAM-dependent_MTases_sf"/>
</dbReference>
<sequence length="229" mass="25250">MDASSEQMVTRLIEAHRQIANATTFRLLGLDWDLLPGVYAPHLTRSAALYAEWVRYPTGGCFCEIGAGTGYLAVLAALRGCRLVRATDINKAATDNIELNARRHAVADRLTAHCGDMFSPLPPGERYDTILWNSNFVPTTAETIAISDLEKAFYDIDYQAHETFLRQAGERLKPGGRLLLGFTSLGDGRRVARLADAHGWTPAVRRAVGYESPSGGVIRYQLIEFLPAR</sequence>
<dbReference type="Gene3D" id="3.40.50.150">
    <property type="entry name" value="Vaccinia Virus protein VP39"/>
    <property type="match status" value="1"/>
</dbReference>
<keyword evidence="3" id="KW-0949">S-adenosyl-L-methionine</keyword>
<gene>
    <name evidence="5" type="ORF">A8926_6511</name>
</gene>
<dbReference type="Proteomes" id="UP000233786">
    <property type="component" value="Unassembled WGS sequence"/>
</dbReference>
<dbReference type="CDD" id="cd02440">
    <property type="entry name" value="AdoMet_MTases"/>
    <property type="match status" value="1"/>
</dbReference>
<evidence type="ECO:0000313" key="6">
    <source>
        <dbReference type="Proteomes" id="UP000233786"/>
    </source>
</evidence>
<reference evidence="5" key="1">
    <citation type="submission" date="2017-12" db="EMBL/GenBank/DDBJ databases">
        <title>Sequencing the genomes of 1000 Actinobacteria strains.</title>
        <authorList>
            <person name="Klenk H.-P."/>
        </authorList>
    </citation>
    <scope>NUCLEOTIDE SEQUENCE [LARGE SCALE GENOMIC DNA]</scope>
    <source>
        <strain evidence="5">DSM 44228</strain>
    </source>
</reference>
<dbReference type="GO" id="GO:0032259">
    <property type="term" value="P:methylation"/>
    <property type="evidence" value="ECO:0007669"/>
    <property type="project" value="UniProtKB-KW"/>
</dbReference>
<evidence type="ECO:0000259" key="4">
    <source>
        <dbReference type="Pfam" id="PF05175"/>
    </source>
</evidence>
<dbReference type="Pfam" id="PF05175">
    <property type="entry name" value="MTS"/>
    <property type="match status" value="1"/>
</dbReference>
<evidence type="ECO:0000256" key="3">
    <source>
        <dbReference type="ARBA" id="ARBA00022691"/>
    </source>
</evidence>
<dbReference type="InterPro" id="IPR052190">
    <property type="entry name" value="Euk-Arch_PrmC-MTase"/>
</dbReference>
<dbReference type="GO" id="GO:0008276">
    <property type="term" value="F:protein methyltransferase activity"/>
    <property type="evidence" value="ECO:0007669"/>
    <property type="project" value="TreeGrafter"/>
</dbReference>
<dbReference type="GO" id="GO:0035657">
    <property type="term" value="C:eRF1 methyltransferase complex"/>
    <property type="evidence" value="ECO:0007669"/>
    <property type="project" value="TreeGrafter"/>
</dbReference>
<evidence type="ECO:0000256" key="1">
    <source>
        <dbReference type="ARBA" id="ARBA00022603"/>
    </source>
</evidence>
<dbReference type="RefSeq" id="WP_010309240.1">
    <property type="nucleotide sequence ID" value="NZ_CP061007.1"/>
</dbReference>
<dbReference type="OrthoDB" id="267914at2"/>
<keyword evidence="6" id="KW-1185">Reference proteome</keyword>
<dbReference type="STRING" id="994479.GCA_000194155_04481"/>
<accession>A0A2N3Y690</accession>
<organism evidence="5 6">
    <name type="scientific">Saccharopolyspora spinosa</name>
    <dbReference type="NCBI Taxonomy" id="60894"/>
    <lineage>
        <taxon>Bacteria</taxon>
        <taxon>Bacillati</taxon>
        <taxon>Actinomycetota</taxon>
        <taxon>Actinomycetes</taxon>
        <taxon>Pseudonocardiales</taxon>
        <taxon>Pseudonocardiaceae</taxon>
        <taxon>Saccharopolyspora</taxon>
    </lineage>
</organism>
<dbReference type="GO" id="GO:0008757">
    <property type="term" value="F:S-adenosylmethionine-dependent methyltransferase activity"/>
    <property type="evidence" value="ECO:0007669"/>
    <property type="project" value="TreeGrafter"/>
</dbReference>